<comment type="caution">
    <text evidence="1">The sequence shown here is derived from an EMBL/GenBank/DDBJ whole genome shotgun (WGS) entry which is preliminary data.</text>
</comment>
<proteinExistence type="predicted"/>
<dbReference type="AlphaFoldDB" id="A0A165ZQN2"/>
<organism evidence="1 2">
    <name type="scientific">Methanobrevibacter oralis</name>
    <dbReference type="NCBI Taxonomy" id="66851"/>
    <lineage>
        <taxon>Archaea</taxon>
        <taxon>Methanobacteriati</taxon>
        <taxon>Methanobacteriota</taxon>
        <taxon>Methanomada group</taxon>
        <taxon>Methanobacteria</taxon>
        <taxon>Methanobacteriales</taxon>
        <taxon>Methanobacteriaceae</taxon>
        <taxon>Methanobrevibacter</taxon>
    </lineage>
</organism>
<evidence type="ECO:0000313" key="2">
    <source>
        <dbReference type="Proteomes" id="UP000077428"/>
    </source>
</evidence>
<protein>
    <submittedName>
        <fullName evidence="1">Uncharacterized protein</fullName>
    </submittedName>
</protein>
<dbReference type="EMBL" id="LWMU01000099">
    <property type="protein sequence ID" value="KZX11038.1"/>
    <property type="molecule type" value="Genomic_DNA"/>
</dbReference>
<sequence length="82" mass="9383">MTNLDKEIEKKILAIVEKYQKEGTKLLNYLITDDTVTFFSPIANGSAITAEDLNKVAEILNGTFDGMEIINQEYRFKFTFNL</sequence>
<evidence type="ECO:0000313" key="1">
    <source>
        <dbReference type="EMBL" id="KZX11038.1"/>
    </source>
</evidence>
<gene>
    <name evidence="1" type="ORF">MBORA_16650</name>
</gene>
<accession>A0A165ZQN2</accession>
<dbReference type="PATRIC" id="fig|66851.6.peg.1814"/>
<dbReference type="Proteomes" id="UP000077428">
    <property type="component" value="Unassembled WGS sequence"/>
</dbReference>
<reference evidence="2" key="1">
    <citation type="journal article" date="2016" name="Genome Announc.">
        <title>Draft Genome Sequences of Methanobrevibacter curvatus DSM11111, Methanobrevibacter cuticularis DSM11139, Methanobrevibacter filiformis DSM11501, and Methanobrevibacter oralis DSM7256.</title>
        <authorList>
            <person name="Poehlein A."/>
            <person name="Seedorf H."/>
        </authorList>
    </citation>
    <scope>NUCLEOTIDE SEQUENCE [LARGE SCALE GENOMIC DNA]</scope>
    <source>
        <strain evidence="2">DSM 7256 / JCM 30027 / ZR</strain>
    </source>
</reference>
<name>A0A165ZQN2_METOA</name>
<keyword evidence="2" id="KW-1185">Reference proteome</keyword>
<dbReference type="RefSeq" id="WP_063720533.1">
    <property type="nucleotide sequence ID" value="NZ_CAJVUI010000008.1"/>
</dbReference>
<dbReference type="OrthoDB" id="76552at2157"/>